<protein>
    <recommendedName>
        <fullName evidence="7">Major facilitator superfamily (MFS) profile domain-containing protein</fullName>
    </recommendedName>
</protein>
<sequence>MPENIETRSSNSRDSIIEKEKNNEKVTITKSETTDSSHFLQSEVYRTVEEAVQTSGYYTYVEERKLLRKIDFHLMPMLILLYLFKNLDVNNVSYLVTLNKGTKYNILEQLGMKTNEWAWVSTIYFIPFVIFEIPSTMLLKKTTPRIHQFRIALLWGATTACQAAVKNKEGLYALRFFLGLFEAGLYPSQLTHLTYWYRPDEITTRMAFLGVLGSFSSVLTAFITYGFSFASGHGNLSAWQYVFLIEGLATLCVAVLGLFFLPNFPDTSKWLSDEEKAYIIARLPPSSPKSTDKNFSWKHVKASLKRPTLVLFAFLRLFQSLGTYGLSFWLPSIILEFGITKASTTPLMTVPSAAMSVISGILFSYGVDRAKITPPYLVAFSLTITFAAFLVLTLVTNSAVLYAFIILATVGASADGSVMSSWMNQSLDGSTEVGFSLSFANSVAQLGGIIGPQMFRSRYSPRYTVPYSICLAFLASGIIVLSFLWYLTRSTTKKTFEERRQRLQERSRDKNERPIYNTRIPEVEVSFDNKV</sequence>
<feature type="transmembrane region" description="Helical" evidence="6">
    <location>
        <begin position="206"/>
        <end position="227"/>
    </location>
</feature>
<dbReference type="EMBL" id="CDQK01000004">
    <property type="protein sequence ID" value="CEP23417.1"/>
    <property type="molecule type" value="Genomic_DNA"/>
</dbReference>
<reference evidence="9" key="1">
    <citation type="journal article" date="2015" name="J. Biotechnol.">
        <title>The structure of the Cyberlindnera jadinii genome and its relation to Candida utilis analyzed by the occurrence of single nucleotide polymorphisms.</title>
        <authorList>
            <person name="Rupp O."/>
            <person name="Brinkrolf K."/>
            <person name="Buerth C."/>
            <person name="Kunigo M."/>
            <person name="Schneider J."/>
            <person name="Jaenicke S."/>
            <person name="Goesmann A."/>
            <person name="Puehler A."/>
            <person name="Jaeger K.-E."/>
            <person name="Ernst J.F."/>
        </authorList>
    </citation>
    <scope>NUCLEOTIDE SEQUENCE [LARGE SCALE GENOMIC DNA]</scope>
    <source>
        <strain evidence="9">ATCC 18201 / CBS 1600 / BCRC 20928 / JCM 3617 / NBRC 0987 / NRRL Y-1542</strain>
    </source>
</reference>
<evidence type="ECO:0000313" key="8">
    <source>
        <dbReference type="EMBL" id="CEP23417.1"/>
    </source>
</evidence>
<dbReference type="PANTHER" id="PTHR43791:SF51">
    <property type="entry name" value="MAJOR FACILITATOR SUPERFAMILY (MFS) PROFILE DOMAIN-CONTAINING PROTEIN"/>
    <property type="match status" value="1"/>
</dbReference>
<evidence type="ECO:0000256" key="2">
    <source>
        <dbReference type="ARBA" id="ARBA00022448"/>
    </source>
</evidence>
<evidence type="ECO:0000256" key="5">
    <source>
        <dbReference type="ARBA" id="ARBA00023136"/>
    </source>
</evidence>
<feature type="domain" description="Major facilitator superfamily (MFS) profile" evidence="7">
    <location>
        <begin position="74"/>
        <end position="494"/>
    </location>
</feature>
<evidence type="ECO:0000256" key="4">
    <source>
        <dbReference type="ARBA" id="ARBA00022989"/>
    </source>
</evidence>
<dbReference type="InterPro" id="IPR011701">
    <property type="entry name" value="MFS"/>
</dbReference>
<dbReference type="SUPFAM" id="SSF103473">
    <property type="entry name" value="MFS general substrate transporter"/>
    <property type="match status" value="1"/>
</dbReference>
<organism evidence="8 9">
    <name type="scientific">Cyberlindnera jadinii (strain ATCC 18201 / CBS 1600 / BCRC 20928 / JCM 3617 / NBRC 0987 / NRRL Y-1542)</name>
    <name type="common">Torula yeast</name>
    <name type="synonym">Candida utilis</name>
    <dbReference type="NCBI Taxonomy" id="983966"/>
    <lineage>
        <taxon>Eukaryota</taxon>
        <taxon>Fungi</taxon>
        <taxon>Dikarya</taxon>
        <taxon>Ascomycota</taxon>
        <taxon>Saccharomycotina</taxon>
        <taxon>Saccharomycetes</taxon>
        <taxon>Phaffomycetales</taxon>
        <taxon>Phaffomycetaceae</taxon>
        <taxon>Cyberlindnera</taxon>
    </lineage>
</organism>
<dbReference type="AlphaFoldDB" id="A0A0H5C6D7"/>
<evidence type="ECO:0000256" key="3">
    <source>
        <dbReference type="ARBA" id="ARBA00022692"/>
    </source>
</evidence>
<evidence type="ECO:0000256" key="6">
    <source>
        <dbReference type="SAM" id="Phobius"/>
    </source>
</evidence>
<keyword evidence="4 6" id="KW-1133">Transmembrane helix</keyword>
<evidence type="ECO:0000256" key="1">
    <source>
        <dbReference type="ARBA" id="ARBA00004141"/>
    </source>
</evidence>
<name>A0A0H5C6D7_CYBJN</name>
<dbReference type="InterPro" id="IPR036259">
    <property type="entry name" value="MFS_trans_sf"/>
</dbReference>
<feature type="transmembrane region" description="Helical" evidence="6">
    <location>
        <begin position="434"/>
        <end position="453"/>
    </location>
</feature>
<feature type="transmembrane region" description="Helical" evidence="6">
    <location>
        <begin position="308"/>
        <end position="330"/>
    </location>
</feature>
<dbReference type="Proteomes" id="UP000038830">
    <property type="component" value="Unassembled WGS sequence"/>
</dbReference>
<dbReference type="GO" id="GO:0022857">
    <property type="term" value="F:transmembrane transporter activity"/>
    <property type="evidence" value="ECO:0007669"/>
    <property type="project" value="InterPro"/>
</dbReference>
<accession>A0A0H5C6D7</accession>
<evidence type="ECO:0000313" key="9">
    <source>
        <dbReference type="Proteomes" id="UP000038830"/>
    </source>
</evidence>
<feature type="transmembrane region" description="Helical" evidence="6">
    <location>
        <begin position="239"/>
        <end position="261"/>
    </location>
</feature>
<dbReference type="Pfam" id="PF07690">
    <property type="entry name" value="MFS_1"/>
    <property type="match status" value="1"/>
</dbReference>
<comment type="subcellular location">
    <subcellularLocation>
        <location evidence="1">Membrane</location>
        <topology evidence="1">Multi-pass membrane protein</topology>
    </subcellularLocation>
</comment>
<feature type="transmembrane region" description="Helical" evidence="6">
    <location>
        <begin position="117"/>
        <end position="139"/>
    </location>
</feature>
<keyword evidence="5 6" id="KW-0472">Membrane</keyword>
<keyword evidence="3 6" id="KW-0812">Transmembrane</keyword>
<dbReference type="PROSITE" id="PS50850">
    <property type="entry name" value="MFS"/>
    <property type="match status" value="1"/>
</dbReference>
<feature type="transmembrane region" description="Helical" evidence="6">
    <location>
        <begin position="350"/>
        <end position="367"/>
    </location>
</feature>
<proteinExistence type="predicted"/>
<feature type="transmembrane region" description="Helical" evidence="6">
    <location>
        <begin position="401"/>
        <end position="422"/>
    </location>
</feature>
<feature type="transmembrane region" description="Helical" evidence="6">
    <location>
        <begin position="376"/>
        <end position="395"/>
    </location>
</feature>
<feature type="transmembrane region" description="Helical" evidence="6">
    <location>
        <begin position="465"/>
        <end position="487"/>
    </location>
</feature>
<dbReference type="GO" id="GO:0016020">
    <property type="term" value="C:membrane"/>
    <property type="evidence" value="ECO:0007669"/>
    <property type="project" value="UniProtKB-SubCell"/>
</dbReference>
<dbReference type="PANTHER" id="PTHR43791">
    <property type="entry name" value="PERMEASE-RELATED"/>
    <property type="match status" value="1"/>
</dbReference>
<dbReference type="Gene3D" id="1.20.1250.20">
    <property type="entry name" value="MFS general substrate transporter like domains"/>
    <property type="match status" value="2"/>
</dbReference>
<gene>
    <name evidence="8" type="ORF">BN1211_3998</name>
</gene>
<keyword evidence="2" id="KW-0813">Transport</keyword>
<dbReference type="InterPro" id="IPR020846">
    <property type="entry name" value="MFS_dom"/>
</dbReference>
<evidence type="ECO:0000259" key="7">
    <source>
        <dbReference type="PROSITE" id="PS50850"/>
    </source>
</evidence>